<feature type="active site" evidence="8">
    <location>
        <position position="240"/>
    </location>
</feature>
<dbReference type="AlphaFoldDB" id="A0A1K1SQC1"/>
<dbReference type="InterPro" id="IPR005945">
    <property type="entry name" value="Pro_imino_pep"/>
</dbReference>
<dbReference type="PRINTS" id="PR00793">
    <property type="entry name" value="PROAMNOPTASE"/>
</dbReference>
<dbReference type="NCBIfam" id="TIGR01250">
    <property type="entry name" value="pro_imino_pep_2"/>
    <property type="match status" value="1"/>
</dbReference>
<protein>
    <recommendedName>
        <fullName evidence="4">Proline iminopeptidase</fullName>
        <ecNumber evidence="3">3.4.11.5</ecNumber>
    </recommendedName>
    <alternativeName>
        <fullName evidence="6">Prolyl aminopeptidase</fullName>
    </alternativeName>
</protein>
<evidence type="ECO:0000256" key="1">
    <source>
        <dbReference type="ARBA" id="ARBA00001585"/>
    </source>
</evidence>
<evidence type="ECO:0000256" key="2">
    <source>
        <dbReference type="ARBA" id="ARBA00010088"/>
    </source>
</evidence>
<reference evidence="12" key="1">
    <citation type="submission" date="2016-11" db="EMBL/GenBank/DDBJ databases">
        <authorList>
            <person name="Varghese N."/>
            <person name="Submissions S."/>
        </authorList>
    </citation>
    <scope>NUCLEOTIDE SEQUENCE [LARGE SCALE GENOMIC DNA]</scope>
    <source>
        <strain evidence="12">DSM 44671</strain>
    </source>
</reference>
<proteinExistence type="inferred from homology"/>
<feature type="domain" description="AB hydrolase-1" evidence="10">
    <location>
        <begin position="32"/>
        <end position="271"/>
    </location>
</feature>
<name>A0A1K1SQC1_9PSEU</name>
<dbReference type="InterPro" id="IPR050266">
    <property type="entry name" value="AB_hydrolase_sf"/>
</dbReference>
<dbReference type="Proteomes" id="UP000182740">
    <property type="component" value="Unassembled WGS sequence"/>
</dbReference>
<dbReference type="SUPFAM" id="SSF53474">
    <property type="entry name" value="alpha/beta-Hydrolases"/>
    <property type="match status" value="1"/>
</dbReference>
<feature type="active site" description="Proton donor" evidence="8">
    <location>
        <position position="266"/>
    </location>
</feature>
<sequence>MTAPEMSTEGTLSHRGHQVWWGRAESPGGTAPPLLTVHGGPGMPHDCLEPLAALRSERPVVFYDQYGCGRSDRAADPSEYDVELFVDELATVRDRLAPGPVHLFAHSYGGPLLLEYLLRRRPADVLSVTLSNTFPSVAGLSAGWDARLSELDPEHGKALRDGPSGEAYGPALGEFVSRFILPGEMPEPLVRAQMSSGGEVYERMHGSSWFSADGQWSAWDATGRLATLEVPTLVVGGTRDQCVPSLAATLASSLPHAELVVLEAGHMPFFEVGDAYLGLLRDFLAGTESGSPDAGQRRIQSENLRHDVPE</sequence>
<accession>A0A1K1SQC1</accession>
<comment type="similarity">
    <text evidence="2 7">Belongs to the peptidase S33 family.</text>
</comment>
<dbReference type="GO" id="GO:0006508">
    <property type="term" value="P:proteolysis"/>
    <property type="evidence" value="ECO:0007669"/>
    <property type="project" value="InterPro"/>
</dbReference>
<evidence type="ECO:0000256" key="6">
    <source>
        <dbReference type="ARBA" id="ARBA00029605"/>
    </source>
</evidence>
<dbReference type="EMBL" id="FPJG01000006">
    <property type="protein sequence ID" value="SFW86608.1"/>
    <property type="molecule type" value="Genomic_DNA"/>
</dbReference>
<keyword evidence="5 7" id="KW-0378">Hydrolase</keyword>
<dbReference type="InterPro" id="IPR000073">
    <property type="entry name" value="AB_hydrolase_1"/>
</dbReference>
<evidence type="ECO:0000313" key="12">
    <source>
        <dbReference type="Proteomes" id="UP000182740"/>
    </source>
</evidence>
<feature type="region of interest" description="Disordered" evidence="9">
    <location>
        <begin position="288"/>
        <end position="310"/>
    </location>
</feature>
<dbReference type="EC" id="3.4.11.5" evidence="3"/>
<comment type="catalytic activity">
    <reaction evidence="1">
        <text>Release of N-terminal proline from a peptide.</text>
        <dbReference type="EC" id="3.4.11.5"/>
    </reaction>
</comment>
<evidence type="ECO:0000259" key="10">
    <source>
        <dbReference type="Pfam" id="PF00561"/>
    </source>
</evidence>
<evidence type="ECO:0000313" key="11">
    <source>
        <dbReference type="EMBL" id="SFW86608.1"/>
    </source>
</evidence>
<dbReference type="OrthoDB" id="9796770at2"/>
<dbReference type="PRINTS" id="PR00111">
    <property type="entry name" value="ABHYDROLASE"/>
</dbReference>
<evidence type="ECO:0000256" key="5">
    <source>
        <dbReference type="ARBA" id="ARBA00022801"/>
    </source>
</evidence>
<keyword evidence="12" id="KW-1185">Reference proteome</keyword>
<keyword evidence="11" id="KW-0031">Aminopeptidase</keyword>
<evidence type="ECO:0000256" key="8">
    <source>
        <dbReference type="PIRSR" id="PIRSR005539-1"/>
    </source>
</evidence>
<organism evidence="11 12">
    <name type="scientific">Amycolatopsis australiensis</name>
    <dbReference type="NCBI Taxonomy" id="546364"/>
    <lineage>
        <taxon>Bacteria</taxon>
        <taxon>Bacillati</taxon>
        <taxon>Actinomycetota</taxon>
        <taxon>Actinomycetes</taxon>
        <taxon>Pseudonocardiales</taxon>
        <taxon>Pseudonocardiaceae</taxon>
        <taxon>Amycolatopsis</taxon>
    </lineage>
</organism>
<dbReference type="InterPro" id="IPR002410">
    <property type="entry name" value="Peptidase_S33"/>
</dbReference>
<evidence type="ECO:0000256" key="4">
    <source>
        <dbReference type="ARBA" id="ARBA00021843"/>
    </source>
</evidence>
<dbReference type="PANTHER" id="PTHR43798:SF27">
    <property type="entry name" value="HYDROLASE ALPHA_BETA HYDROLASE FOLD FAMILY"/>
    <property type="match status" value="1"/>
</dbReference>
<dbReference type="GO" id="GO:0016020">
    <property type="term" value="C:membrane"/>
    <property type="evidence" value="ECO:0007669"/>
    <property type="project" value="TreeGrafter"/>
</dbReference>
<dbReference type="STRING" id="546364.SAMN04489730_6433"/>
<evidence type="ECO:0000256" key="9">
    <source>
        <dbReference type="SAM" id="MobiDB-lite"/>
    </source>
</evidence>
<keyword evidence="11" id="KW-0645">Protease</keyword>
<evidence type="ECO:0000256" key="7">
    <source>
        <dbReference type="PIRNR" id="PIRNR005539"/>
    </source>
</evidence>
<evidence type="ECO:0000256" key="3">
    <source>
        <dbReference type="ARBA" id="ARBA00012568"/>
    </source>
</evidence>
<dbReference type="Gene3D" id="3.40.50.1820">
    <property type="entry name" value="alpha/beta hydrolase"/>
    <property type="match status" value="1"/>
</dbReference>
<dbReference type="PIRSF" id="PIRSF005539">
    <property type="entry name" value="Pept_S33_TRI_F1"/>
    <property type="match status" value="1"/>
</dbReference>
<dbReference type="RefSeq" id="WP_084743058.1">
    <property type="nucleotide sequence ID" value="NZ_FPJG01000006.1"/>
</dbReference>
<dbReference type="GO" id="GO:0004177">
    <property type="term" value="F:aminopeptidase activity"/>
    <property type="evidence" value="ECO:0007669"/>
    <property type="project" value="UniProtKB-KW"/>
</dbReference>
<gene>
    <name evidence="11" type="ORF">SAMN04489730_6433</name>
</gene>
<dbReference type="Pfam" id="PF00561">
    <property type="entry name" value="Abhydrolase_1"/>
    <property type="match status" value="1"/>
</dbReference>
<dbReference type="PANTHER" id="PTHR43798">
    <property type="entry name" value="MONOACYLGLYCEROL LIPASE"/>
    <property type="match status" value="1"/>
</dbReference>
<dbReference type="InterPro" id="IPR029058">
    <property type="entry name" value="AB_hydrolase_fold"/>
</dbReference>
<feature type="active site" description="Nucleophile" evidence="8">
    <location>
        <position position="107"/>
    </location>
</feature>
<feature type="compositionally biased region" description="Basic and acidic residues" evidence="9">
    <location>
        <begin position="295"/>
        <end position="310"/>
    </location>
</feature>